<dbReference type="GO" id="GO:0016740">
    <property type="term" value="F:transferase activity"/>
    <property type="evidence" value="ECO:0007669"/>
    <property type="project" value="UniProtKB-KW"/>
</dbReference>
<keyword evidence="3" id="KW-0808">Transferase</keyword>
<dbReference type="InterPro" id="IPR002818">
    <property type="entry name" value="DJ-1/PfpI"/>
</dbReference>
<accession>A0A0D7W1V8</accession>
<keyword evidence="4" id="KW-1185">Reference proteome</keyword>
<name>A0A0D7W1V8_9FLAO</name>
<evidence type="ECO:0000313" key="3">
    <source>
        <dbReference type="EMBL" id="KJD31807.1"/>
    </source>
</evidence>
<comment type="similarity">
    <text evidence="1">Belongs to the peptidase C56 family.</text>
</comment>
<feature type="domain" description="DJ-1/PfpI" evidence="2">
    <location>
        <begin position="7"/>
        <end position="176"/>
    </location>
</feature>
<organism evidence="3 4">
    <name type="scientific">Neotamlana nanhaiensis</name>
    <dbReference type="NCBI Taxonomy" id="1382798"/>
    <lineage>
        <taxon>Bacteria</taxon>
        <taxon>Pseudomonadati</taxon>
        <taxon>Bacteroidota</taxon>
        <taxon>Flavobacteriia</taxon>
        <taxon>Flavobacteriales</taxon>
        <taxon>Flavobacteriaceae</taxon>
        <taxon>Neotamlana</taxon>
    </lineage>
</organism>
<dbReference type="RefSeq" id="WP_044627128.1">
    <property type="nucleotide sequence ID" value="NZ_JTDV01000013.1"/>
</dbReference>
<reference evidence="3 4" key="1">
    <citation type="journal article" date="2015" name="Antonie Van Leeuwenhoek">
        <title>Tamlana nanhaiensis sp. nov., isolated from surface seawater collected from the South China Sea.</title>
        <authorList>
            <person name="Liu X."/>
            <person name="Lai Q."/>
            <person name="Du Y."/>
            <person name="Li G."/>
            <person name="Sun F."/>
            <person name="Shao Z."/>
        </authorList>
    </citation>
    <scope>NUCLEOTIDE SEQUENCE [LARGE SCALE GENOMIC DNA]</scope>
    <source>
        <strain evidence="3 4">FHC16</strain>
    </source>
</reference>
<dbReference type="STRING" id="1382798.PK35_13750"/>
<dbReference type="PROSITE" id="PS51276">
    <property type="entry name" value="PEPTIDASE_C56_PFPI"/>
    <property type="match status" value="1"/>
</dbReference>
<comment type="caution">
    <text evidence="3">The sequence shown here is derived from an EMBL/GenBank/DDBJ whole genome shotgun (WGS) entry which is preliminary data.</text>
</comment>
<protein>
    <submittedName>
        <fullName evidence="3">Glutamine amidotransferase</fullName>
    </submittedName>
</protein>
<dbReference type="PATRIC" id="fig|1382798.3.peg.1311"/>
<evidence type="ECO:0000256" key="1">
    <source>
        <dbReference type="ARBA" id="ARBA00008542"/>
    </source>
</evidence>
<dbReference type="CDD" id="cd03134">
    <property type="entry name" value="GATase1_PfpI_like"/>
    <property type="match status" value="1"/>
</dbReference>
<dbReference type="SUPFAM" id="SSF52317">
    <property type="entry name" value="Class I glutamine amidotransferase-like"/>
    <property type="match status" value="1"/>
</dbReference>
<evidence type="ECO:0000313" key="4">
    <source>
        <dbReference type="Proteomes" id="UP000032361"/>
    </source>
</evidence>
<dbReference type="InterPro" id="IPR029062">
    <property type="entry name" value="Class_I_gatase-like"/>
</dbReference>
<dbReference type="InterPro" id="IPR006286">
    <property type="entry name" value="C56_PfpI-like"/>
</dbReference>
<dbReference type="Gene3D" id="3.40.50.880">
    <property type="match status" value="1"/>
</dbReference>
<dbReference type="AlphaFoldDB" id="A0A0D7W1V8"/>
<dbReference type="Proteomes" id="UP000032361">
    <property type="component" value="Unassembled WGS sequence"/>
</dbReference>
<dbReference type="OrthoDB" id="9792284at2"/>
<dbReference type="NCBIfam" id="TIGR01382">
    <property type="entry name" value="PfpI"/>
    <property type="match status" value="1"/>
</dbReference>
<gene>
    <name evidence="3" type="ORF">PK35_13750</name>
</gene>
<dbReference type="Pfam" id="PF01965">
    <property type="entry name" value="DJ-1_PfpI"/>
    <property type="match status" value="1"/>
</dbReference>
<dbReference type="PANTHER" id="PTHR42733:SF12">
    <property type="entry name" value="PROTEINASE"/>
    <property type="match status" value="1"/>
</dbReference>
<keyword evidence="3" id="KW-0315">Glutamine amidotransferase</keyword>
<dbReference type="EMBL" id="JTDV01000013">
    <property type="protein sequence ID" value="KJD31807.1"/>
    <property type="molecule type" value="Genomic_DNA"/>
</dbReference>
<evidence type="ECO:0000259" key="2">
    <source>
        <dbReference type="Pfam" id="PF01965"/>
    </source>
</evidence>
<dbReference type="PANTHER" id="PTHR42733">
    <property type="entry name" value="DJ-1 PROTEIN"/>
    <property type="match status" value="1"/>
</dbReference>
<proteinExistence type="inferred from homology"/>
<sequence length="187" mass="20749">MENLEKKTVAILATNGFEESELKEPKKALEEAGADVHIVSLEAGEIKGWKDGNWSKDSYKVDKTLNEVSQSNYNALVLPGGVINPDTLRRNDKAVRFVKSFFENKKPVAAICHAPWLLAEANVLKGRKVTSFNSIKTDIENAGAHWVDQEVVVDEGLVTSRSPKDLPVFNAKLVEEVYEGKHEMQTA</sequence>